<dbReference type="EMBL" id="JAUCMV010000002">
    <property type="protein sequence ID" value="KAK0421080.1"/>
    <property type="molecule type" value="Genomic_DNA"/>
</dbReference>
<comment type="caution">
    <text evidence="2">The sequence shown here is derived from an EMBL/GenBank/DDBJ whole genome shotgun (WGS) entry which is preliminary data.</text>
</comment>
<protein>
    <recommendedName>
        <fullName evidence="4">MD-2-related lipid-recognition domain-containing protein</fullName>
    </recommendedName>
</protein>
<feature type="signal peptide" evidence="1">
    <location>
        <begin position="1"/>
        <end position="15"/>
    </location>
</feature>
<name>A0AA39ICE7_9BILA</name>
<evidence type="ECO:0000313" key="3">
    <source>
        <dbReference type="Proteomes" id="UP001175271"/>
    </source>
</evidence>
<sequence length="77" mass="8661">MKLFVLFFLVSVVAAMPARIAMRPIWVYGPCTKEVGCPYATDFPEEDTTVTMITIQVDKKEPNSEEIFLFPSPAFGK</sequence>
<accession>A0AA39ICE7</accession>
<proteinExistence type="predicted"/>
<evidence type="ECO:0008006" key="4">
    <source>
        <dbReference type="Google" id="ProtNLM"/>
    </source>
</evidence>
<evidence type="ECO:0000256" key="1">
    <source>
        <dbReference type="SAM" id="SignalP"/>
    </source>
</evidence>
<dbReference type="Proteomes" id="UP001175271">
    <property type="component" value="Unassembled WGS sequence"/>
</dbReference>
<reference evidence="2" key="1">
    <citation type="submission" date="2023-06" db="EMBL/GenBank/DDBJ databases">
        <title>Genomic analysis of the entomopathogenic nematode Steinernema hermaphroditum.</title>
        <authorList>
            <person name="Schwarz E.M."/>
            <person name="Heppert J.K."/>
            <person name="Baniya A."/>
            <person name="Schwartz H.T."/>
            <person name="Tan C.-H."/>
            <person name="Antoshechkin I."/>
            <person name="Sternberg P.W."/>
            <person name="Goodrich-Blair H."/>
            <person name="Dillman A.R."/>
        </authorList>
    </citation>
    <scope>NUCLEOTIDE SEQUENCE</scope>
    <source>
        <strain evidence="2">PS9179</strain>
        <tissue evidence="2">Whole animal</tissue>
    </source>
</reference>
<gene>
    <name evidence="2" type="ORF">QR680_015050</name>
</gene>
<evidence type="ECO:0000313" key="2">
    <source>
        <dbReference type="EMBL" id="KAK0421080.1"/>
    </source>
</evidence>
<keyword evidence="1" id="KW-0732">Signal</keyword>
<feature type="chain" id="PRO_5041408779" description="MD-2-related lipid-recognition domain-containing protein" evidence="1">
    <location>
        <begin position="16"/>
        <end position="77"/>
    </location>
</feature>
<organism evidence="2 3">
    <name type="scientific">Steinernema hermaphroditum</name>
    <dbReference type="NCBI Taxonomy" id="289476"/>
    <lineage>
        <taxon>Eukaryota</taxon>
        <taxon>Metazoa</taxon>
        <taxon>Ecdysozoa</taxon>
        <taxon>Nematoda</taxon>
        <taxon>Chromadorea</taxon>
        <taxon>Rhabditida</taxon>
        <taxon>Tylenchina</taxon>
        <taxon>Panagrolaimomorpha</taxon>
        <taxon>Strongyloidoidea</taxon>
        <taxon>Steinernematidae</taxon>
        <taxon>Steinernema</taxon>
    </lineage>
</organism>
<dbReference type="AlphaFoldDB" id="A0AA39ICE7"/>
<keyword evidence="3" id="KW-1185">Reference proteome</keyword>